<accession>A0A1H3FG46</accession>
<dbReference type="Gene3D" id="3.40.630.30">
    <property type="match status" value="1"/>
</dbReference>
<dbReference type="PROSITE" id="PS51186">
    <property type="entry name" value="GNAT"/>
    <property type="match status" value="1"/>
</dbReference>
<evidence type="ECO:0000259" key="1">
    <source>
        <dbReference type="PROSITE" id="PS51186"/>
    </source>
</evidence>
<dbReference type="InterPro" id="IPR000182">
    <property type="entry name" value="GNAT_dom"/>
</dbReference>
<dbReference type="CDD" id="cd04301">
    <property type="entry name" value="NAT_SF"/>
    <property type="match status" value="1"/>
</dbReference>
<keyword evidence="3" id="KW-1185">Reference proteome</keyword>
<dbReference type="OrthoDB" id="8479334at2"/>
<sequence>MKLVPVERNNLPVYLNLCQSYEGEFSAITGKQPNEKGVFELDTQLGGDVLGYVLYDERTPLGLAAVKMKDRGQAWEVCEFYIVPSARKQGLGKQFALELFKRYPGCWEIKQISGAEYATAFWRKTLAELTGTAFEEDVYQDEYWGAVVRQRFVVSA</sequence>
<gene>
    <name evidence="2" type="ORF">SAMN05421644_11834</name>
</gene>
<feature type="domain" description="N-acetyltransferase" evidence="1">
    <location>
        <begin position="1"/>
        <end position="154"/>
    </location>
</feature>
<dbReference type="Proteomes" id="UP000198672">
    <property type="component" value="Unassembled WGS sequence"/>
</dbReference>
<evidence type="ECO:0000313" key="3">
    <source>
        <dbReference type="Proteomes" id="UP000198672"/>
    </source>
</evidence>
<dbReference type="SUPFAM" id="SSF55729">
    <property type="entry name" value="Acyl-CoA N-acyltransferases (Nat)"/>
    <property type="match status" value="1"/>
</dbReference>
<dbReference type="AlphaFoldDB" id="A0A1H3FG46"/>
<dbReference type="GO" id="GO:0016747">
    <property type="term" value="F:acyltransferase activity, transferring groups other than amino-acyl groups"/>
    <property type="evidence" value="ECO:0007669"/>
    <property type="project" value="InterPro"/>
</dbReference>
<dbReference type="InterPro" id="IPR016181">
    <property type="entry name" value="Acyl_CoA_acyltransferase"/>
</dbReference>
<dbReference type="RefSeq" id="WP_091333474.1">
    <property type="nucleotide sequence ID" value="NZ_FNOW01000018.1"/>
</dbReference>
<organism evidence="2 3">
    <name type="scientific">Allochromatium warmingii</name>
    <name type="common">Chromatium warmingii</name>
    <dbReference type="NCBI Taxonomy" id="61595"/>
    <lineage>
        <taxon>Bacteria</taxon>
        <taxon>Pseudomonadati</taxon>
        <taxon>Pseudomonadota</taxon>
        <taxon>Gammaproteobacteria</taxon>
        <taxon>Chromatiales</taxon>
        <taxon>Chromatiaceae</taxon>
        <taxon>Allochromatium</taxon>
    </lineage>
</organism>
<protein>
    <recommendedName>
        <fullName evidence="1">N-acetyltransferase domain-containing protein</fullName>
    </recommendedName>
</protein>
<dbReference type="EMBL" id="FNOW01000018">
    <property type="protein sequence ID" value="SDX89737.1"/>
    <property type="molecule type" value="Genomic_DNA"/>
</dbReference>
<proteinExistence type="predicted"/>
<evidence type="ECO:0000313" key="2">
    <source>
        <dbReference type="EMBL" id="SDX89737.1"/>
    </source>
</evidence>
<dbReference type="STRING" id="61595.SAMN05421644_11834"/>
<name>A0A1H3FG46_ALLWA</name>
<reference evidence="3" key="1">
    <citation type="submission" date="2016-10" db="EMBL/GenBank/DDBJ databases">
        <authorList>
            <person name="Varghese N."/>
            <person name="Submissions S."/>
        </authorList>
    </citation>
    <scope>NUCLEOTIDE SEQUENCE [LARGE SCALE GENOMIC DNA]</scope>
    <source>
        <strain evidence="3">DSM 173</strain>
    </source>
</reference>
<dbReference type="Pfam" id="PF00583">
    <property type="entry name" value="Acetyltransf_1"/>
    <property type="match status" value="1"/>
</dbReference>